<organism evidence="1">
    <name type="scientific">marine metagenome</name>
    <dbReference type="NCBI Taxonomy" id="408172"/>
    <lineage>
        <taxon>unclassified sequences</taxon>
        <taxon>metagenomes</taxon>
        <taxon>ecological metagenomes</taxon>
    </lineage>
</organism>
<name>A0A383ASF0_9ZZZZ</name>
<sequence>VVIQKDLMEKAVNALHDAFELDKSLEA</sequence>
<dbReference type="EMBL" id="UINC01194183">
    <property type="protein sequence ID" value="SVE10145.1"/>
    <property type="molecule type" value="Genomic_DNA"/>
</dbReference>
<reference evidence="1" key="1">
    <citation type="submission" date="2018-05" db="EMBL/GenBank/DDBJ databases">
        <authorList>
            <person name="Lanie J.A."/>
            <person name="Ng W.-L."/>
            <person name="Kazmierczak K.M."/>
            <person name="Andrzejewski T.M."/>
            <person name="Davidsen T.M."/>
            <person name="Wayne K.J."/>
            <person name="Tettelin H."/>
            <person name="Glass J.I."/>
            <person name="Rusch D."/>
            <person name="Podicherti R."/>
            <person name="Tsui H.-C.T."/>
            <person name="Winkler M.E."/>
        </authorList>
    </citation>
    <scope>NUCLEOTIDE SEQUENCE</scope>
</reference>
<gene>
    <name evidence="1" type="ORF">METZ01_LOCUS462999</name>
</gene>
<feature type="non-terminal residue" evidence="1">
    <location>
        <position position="1"/>
    </location>
</feature>
<accession>A0A383ASF0</accession>
<protein>
    <submittedName>
        <fullName evidence="1">Uncharacterized protein</fullName>
    </submittedName>
</protein>
<evidence type="ECO:0000313" key="1">
    <source>
        <dbReference type="EMBL" id="SVE10145.1"/>
    </source>
</evidence>
<proteinExistence type="predicted"/>
<dbReference type="AlphaFoldDB" id="A0A383ASF0"/>